<protein>
    <submittedName>
        <fullName evidence="1">Uncharacterized protein</fullName>
    </submittedName>
</protein>
<keyword evidence="2" id="KW-1185">Reference proteome</keyword>
<name>A0ACC1SIJ9_9HYPO</name>
<organism evidence="1 2">
    <name type="scientific">Fusarium decemcellulare</name>
    <dbReference type="NCBI Taxonomy" id="57161"/>
    <lineage>
        <taxon>Eukaryota</taxon>
        <taxon>Fungi</taxon>
        <taxon>Dikarya</taxon>
        <taxon>Ascomycota</taxon>
        <taxon>Pezizomycotina</taxon>
        <taxon>Sordariomycetes</taxon>
        <taxon>Hypocreomycetidae</taxon>
        <taxon>Hypocreales</taxon>
        <taxon>Nectriaceae</taxon>
        <taxon>Fusarium</taxon>
        <taxon>Fusarium decemcellulare species complex</taxon>
    </lineage>
</organism>
<gene>
    <name evidence="1" type="ORF">NM208_g5027</name>
</gene>
<reference evidence="1" key="1">
    <citation type="submission" date="2022-08" db="EMBL/GenBank/DDBJ databases">
        <title>Genome Sequence of Fusarium decemcellulare.</title>
        <authorList>
            <person name="Buettner E."/>
        </authorList>
    </citation>
    <scope>NUCLEOTIDE SEQUENCE</scope>
    <source>
        <strain evidence="1">Babe19</strain>
    </source>
</reference>
<sequence>MSYPRPSRRDDFEVAIICALPLEYDAVSYVFDEFWDDDGDHYGRAPGDPNSYTTGRMGKYNVVLALLPHMGKVNAASAAASMRSSYGSVRLALLVGICGGLPFAQHGEILLGDVIISKTVIQYDFGRLYPDKFSTKSTTEDNLGRPSKDVRSLVATFETDRGREQLEQLSAHFLEQLRGQVAQANRPGKYDYPGTAEDRLFEASYRHKHHATAECVCRDCHNDSDPVCDKALSSSCDDLGCSDRHLVVRNRLQKRRQSTSSDSKTTPHITLHVGAIASTDMVIKSATDRDKISKLTGAIAFEMEGAGIWDEVPCIVVKGVCDYADSHKAKGWQNYAAATATSAAKAILERYIQTDKVQKEYVSSWHYASIEILDNAGSNQDTPTAQPQSSRAFSTVPFPPDPKFVDRVDIFTWIRDRVVYPGSRAALIGLGGMGKSQIVINYAHQVRQASPITYVFWVHASSRVRFEEAYRTIANRLQLPGRDDPKSNVLQLVHSWLIDEKNGPWMMVVDNADSEDVFFSVRGSKREPLASFLPKAGPGSIVFTSRNTTTARKLAGPENIFHVSNMTQGQALQLFCNRLGQEYDPNNSSIAELVEALDCIPLVINHAAAHILQKGPHKSVSTYLQELRANDKSKADLLGRKLVDLRLDDEAPNSVMSTWQTTFEQIQCERPSVTELLPFICFLKPQGIPKCLLKAYYSSLEGEHNIEKDLKILLKYSLITFASEQDVFNMHPLVHLCTRTWLSSVSKIQQRSKSGRRQQSKDDENWRQTLLRLLAEQYPPDPEDHQFWSRCRQLDPQIDVILGKEPRDRQDFKRWARLLHHSGIHRQLMGKYQKAEKIHRQCLEARRRVLGPEHLDTLKSVHMLAVVLWYQSKYDESAKLNRQCLEARQRLLGENHLDTIRSWHSLATDLYAQGQYNESERLNRRCLEMRLRVLGENHQDTLKSMGNLALALDCQGKFEESAQMLQRTLQVSERELGREHPYTLRSVNNLAWSAWQQYRFAEASELFQRVYSGFVSVLGSDHPDTQSCLDNYTATAQAAATYVYTIR</sequence>
<evidence type="ECO:0000313" key="2">
    <source>
        <dbReference type="Proteomes" id="UP001148629"/>
    </source>
</evidence>
<evidence type="ECO:0000313" key="1">
    <source>
        <dbReference type="EMBL" id="KAJ3540527.1"/>
    </source>
</evidence>
<accession>A0ACC1SIJ9</accession>
<dbReference type="Proteomes" id="UP001148629">
    <property type="component" value="Unassembled WGS sequence"/>
</dbReference>
<dbReference type="EMBL" id="JANRMS010000404">
    <property type="protein sequence ID" value="KAJ3540527.1"/>
    <property type="molecule type" value="Genomic_DNA"/>
</dbReference>
<comment type="caution">
    <text evidence="1">The sequence shown here is derived from an EMBL/GenBank/DDBJ whole genome shotgun (WGS) entry which is preliminary data.</text>
</comment>
<proteinExistence type="predicted"/>